<dbReference type="SUPFAM" id="SSF57716">
    <property type="entry name" value="Glucocorticoid receptor-like (DNA-binding domain)"/>
    <property type="match status" value="1"/>
</dbReference>
<dbReference type="PROSITE" id="PS51068">
    <property type="entry name" value="FPG_CAT"/>
    <property type="match status" value="1"/>
</dbReference>
<comment type="catalytic activity">
    <reaction evidence="14 15">
        <text>2'-deoxyribonucleotide-(2'-deoxyribose 5'-phosphate)-2'-deoxyribonucleotide-DNA = a 3'-end 2'-deoxyribonucleotide-(2,3-dehydro-2,3-deoxyribose 5'-phosphate)-DNA + a 5'-end 5'-phospho-2'-deoxyribonucleoside-DNA + H(+)</text>
        <dbReference type="Rhea" id="RHEA:66592"/>
        <dbReference type="Rhea" id="RHEA-COMP:13180"/>
        <dbReference type="Rhea" id="RHEA-COMP:16897"/>
        <dbReference type="Rhea" id="RHEA-COMP:17067"/>
        <dbReference type="ChEBI" id="CHEBI:15378"/>
        <dbReference type="ChEBI" id="CHEBI:136412"/>
        <dbReference type="ChEBI" id="CHEBI:157695"/>
        <dbReference type="ChEBI" id="CHEBI:167181"/>
        <dbReference type="EC" id="4.2.99.18"/>
    </reaction>
</comment>
<evidence type="ECO:0000256" key="2">
    <source>
        <dbReference type="ARBA" id="ARBA00009409"/>
    </source>
</evidence>
<comment type="catalytic activity">
    <reaction evidence="1 15">
        <text>Hydrolysis of DNA containing ring-opened 7-methylguanine residues, releasing 2,6-diamino-4-hydroxy-5-(N-methyl)formamidopyrimidine.</text>
        <dbReference type="EC" id="3.2.2.23"/>
    </reaction>
</comment>
<dbReference type="SMART" id="SM00898">
    <property type="entry name" value="Fapy_DNA_glyco"/>
    <property type="match status" value="1"/>
</dbReference>
<evidence type="ECO:0000256" key="10">
    <source>
        <dbReference type="ARBA" id="ARBA00023204"/>
    </source>
</evidence>
<keyword evidence="13 15" id="KW-0326">Glycosidase</keyword>
<gene>
    <name evidence="15" type="primary">mutM</name>
    <name evidence="15" type="synonym">fpg</name>
    <name evidence="19" type="ORF">SAMN05444858_106229</name>
</gene>
<reference evidence="19 20" key="1">
    <citation type="submission" date="2017-01" db="EMBL/GenBank/DDBJ databases">
        <authorList>
            <person name="Mah S.A."/>
            <person name="Swanson W.J."/>
            <person name="Moy G.W."/>
            <person name="Vacquier V.D."/>
        </authorList>
    </citation>
    <scope>NUCLEOTIDE SEQUENCE [LARGE SCALE GENOMIC DNA]</scope>
    <source>
        <strain evidence="19 20">DSM 45758</strain>
    </source>
</reference>
<name>A0A1N6YAL9_9ACTN</name>
<dbReference type="GO" id="GO:0008270">
    <property type="term" value="F:zinc ion binding"/>
    <property type="evidence" value="ECO:0007669"/>
    <property type="project" value="UniProtKB-UniRule"/>
</dbReference>
<dbReference type="InterPro" id="IPR010979">
    <property type="entry name" value="Ribosomal_uS13-like_H2TH"/>
</dbReference>
<dbReference type="HAMAP" id="MF_00103">
    <property type="entry name" value="Fapy_DNA_glycosyl"/>
    <property type="match status" value="1"/>
</dbReference>
<feature type="region of interest" description="Disordered" evidence="16">
    <location>
        <begin position="1"/>
        <end position="20"/>
    </location>
</feature>
<dbReference type="InterPro" id="IPR012319">
    <property type="entry name" value="FPG_cat"/>
</dbReference>
<sequence>MARTVRGAETPPGRTRSVPELPEVETIRQGLAQWVTGRRISSVEVRHPRAVRRHVLGGVHFADVLAGRTVLDVRRRGKYLWLPLDSGDAVVGHLGMSGQLLLQPADAPDETHLRVRFRFADDGPELRFVDQRTFGGLAVSEGGAELPAEIAHIARDPMDPLFSDAAFVAALRRRHTEVKRALLDQTLISGVGNIYADEALWRARLHGARPTDALTGPAAQRLLGHVRDVLGEAIASGGTSFDALYVNVNGESGYFDRSLNVYGREGEPCRRCGTPIRREPFMNRSSYSCPRCQPRPRTALRG</sequence>
<feature type="domain" description="Formamidopyrimidine-DNA glycosylase catalytic" evidence="18">
    <location>
        <begin position="19"/>
        <end position="135"/>
    </location>
</feature>
<comment type="cofactor">
    <cofactor evidence="15">
        <name>Zn(2+)</name>
        <dbReference type="ChEBI" id="CHEBI:29105"/>
    </cofactor>
    <text evidence="15">Binds 1 zinc ion per subunit.</text>
</comment>
<evidence type="ECO:0000256" key="14">
    <source>
        <dbReference type="ARBA" id="ARBA00044632"/>
    </source>
</evidence>
<evidence type="ECO:0000256" key="13">
    <source>
        <dbReference type="ARBA" id="ARBA00023295"/>
    </source>
</evidence>
<keyword evidence="8 15" id="KW-0862">Zinc</keyword>
<organism evidence="19 20">
    <name type="scientific">Micromonospora avicenniae</name>
    <dbReference type="NCBI Taxonomy" id="1198245"/>
    <lineage>
        <taxon>Bacteria</taxon>
        <taxon>Bacillati</taxon>
        <taxon>Actinomycetota</taxon>
        <taxon>Actinomycetes</taxon>
        <taxon>Micromonosporales</taxon>
        <taxon>Micromonosporaceae</taxon>
        <taxon>Micromonospora</taxon>
    </lineage>
</organism>
<keyword evidence="20" id="KW-1185">Reference proteome</keyword>
<evidence type="ECO:0000313" key="19">
    <source>
        <dbReference type="EMBL" id="SIR11637.1"/>
    </source>
</evidence>
<dbReference type="EMBL" id="FTNF01000006">
    <property type="protein sequence ID" value="SIR11637.1"/>
    <property type="molecule type" value="Genomic_DNA"/>
</dbReference>
<dbReference type="SUPFAM" id="SSF81624">
    <property type="entry name" value="N-terminal domain of MutM-like DNA repair proteins"/>
    <property type="match status" value="1"/>
</dbReference>
<keyword evidence="6 15" id="KW-0863">Zinc-finger</keyword>
<dbReference type="FunFam" id="1.10.8.50:FF:000003">
    <property type="entry name" value="Formamidopyrimidine-DNA glycosylase"/>
    <property type="match status" value="1"/>
</dbReference>
<evidence type="ECO:0000256" key="6">
    <source>
        <dbReference type="ARBA" id="ARBA00022771"/>
    </source>
</evidence>
<feature type="domain" description="FPG-type" evidence="17">
    <location>
        <begin position="260"/>
        <end position="294"/>
    </location>
</feature>
<feature type="binding site" evidence="15">
    <location>
        <position position="132"/>
    </location>
    <ligand>
        <name>DNA</name>
        <dbReference type="ChEBI" id="CHEBI:16991"/>
    </ligand>
</feature>
<dbReference type="InterPro" id="IPR015886">
    <property type="entry name" value="H2TH_FPG"/>
</dbReference>
<dbReference type="Proteomes" id="UP000186004">
    <property type="component" value="Unassembled WGS sequence"/>
</dbReference>
<comment type="similarity">
    <text evidence="2 15">Belongs to the FPG family.</text>
</comment>
<dbReference type="AlphaFoldDB" id="A0A1N6YAL9"/>
<dbReference type="SUPFAM" id="SSF46946">
    <property type="entry name" value="S13-like H2TH domain"/>
    <property type="match status" value="1"/>
</dbReference>
<dbReference type="PROSITE" id="PS51066">
    <property type="entry name" value="ZF_FPG_2"/>
    <property type="match status" value="1"/>
</dbReference>
<evidence type="ECO:0000313" key="20">
    <source>
        <dbReference type="Proteomes" id="UP000186004"/>
    </source>
</evidence>
<keyword evidence="12 15" id="KW-0511">Multifunctional enzyme</keyword>
<dbReference type="NCBIfam" id="TIGR00577">
    <property type="entry name" value="fpg"/>
    <property type="match status" value="1"/>
</dbReference>
<keyword evidence="7 15" id="KW-0378">Hydrolase</keyword>
<evidence type="ECO:0000256" key="12">
    <source>
        <dbReference type="ARBA" id="ARBA00023268"/>
    </source>
</evidence>
<dbReference type="InterPro" id="IPR000214">
    <property type="entry name" value="Znf_DNA_glyclase/AP_lyase"/>
</dbReference>
<feature type="active site" description="Proton donor; for beta-elimination activity" evidence="15">
    <location>
        <position position="78"/>
    </location>
</feature>
<proteinExistence type="inferred from homology"/>
<evidence type="ECO:0000256" key="1">
    <source>
        <dbReference type="ARBA" id="ARBA00001668"/>
    </source>
</evidence>
<feature type="active site" description="Proton donor; for delta-elimination activity" evidence="15">
    <location>
        <position position="284"/>
    </location>
</feature>
<dbReference type="EC" id="4.2.99.18" evidence="15"/>
<dbReference type="EC" id="3.2.2.23" evidence="15"/>
<dbReference type="InterPro" id="IPR035937">
    <property type="entry name" value="FPG_N"/>
</dbReference>
<feature type="binding site" evidence="15">
    <location>
        <position position="174"/>
    </location>
    <ligand>
        <name>DNA</name>
        <dbReference type="ChEBI" id="CHEBI:16991"/>
    </ligand>
</feature>
<evidence type="ECO:0000256" key="15">
    <source>
        <dbReference type="HAMAP-Rule" id="MF_00103"/>
    </source>
</evidence>
<evidence type="ECO:0000259" key="18">
    <source>
        <dbReference type="PROSITE" id="PS51068"/>
    </source>
</evidence>
<keyword evidence="11 15" id="KW-0456">Lyase</keyword>
<feature type="active site" description="Schiff-base intermediate with DNA" evidence="15">
    <location>
        <position position="19"/>
    </location>
</feature>
<feature type="active site" description="Proton donor" evidence="15">
    <location>
        <position position="20"/>
    </location>
</feature>
<dbReference type="PANTHER" id="PTHR22993">
    <property type="entry name" value="FORMAMIDOPYRIMIDINE-DNA GLYCOSYLASE"/>
    <property type="match status" value="1"/>
</dbReference>
<comment type="function">
    <text evidence="15">Involved in base excision repair of DNA damaged by oxidation or by mutagenic agents. Acts as DNA glycosylase that recognizes and removes damaged bases. Has a preference for oxidized purines, such as 7,8-dihydro-8-oxoguanine (8-oxoG). Has AP (apurinic/apyrimidinic) lyase activity and introduces nicks in the DNA strand. Cleaves the DNA backbone by beta-delta elimination to generate a single-strand break at the site of the removed base with both 3'- and 5'-phosphates.</text>
</comment>
<dbReference type="GO" id="GO:0034039">
    <property type="term" value="F:8-oxo-7,8-dihydroguanine DNA N-glycosylase activity"/>
    <property type="evidence" value="ECO:0007669"/>
    <property type="project" value="TreeGrafter"/>
</dbReference>
<comment type="subunit">
    <text evidence="3 15">Monomer.</text>
</comment>
<dbReference type="GO" id="GO:0003684">
    <property type="term" value="F:damaged DNA binding"/>
    <property type="evidence" value="ECO:0007669"/>
    <property type="project" value="InterPro"/>
</dbReference>
<evidence type="ECO:0000256" key="16">
    <source>
        <dbReference type="SAM" id="MobiDB-lite"/>
    </source>
</evidence>
<dbReference type="STRING" id="1198245.SAMN05444858_106229"/>
<dbReference type="Pfam" id="PF06827">
    <property type="entry name" value="zf-FPG_IleRS"/>
    <property type="match status" value="1"/>
</dbReference>
<dbReference type="GO" id="GO:0003690">
    <property type="term" value="F:double-stranded DNA binding"/>
    <property type="evidence" value="ECO:0007669"/>
    <property type="project" value="UniProtKB-ARBA"/>
</dbReference>
<dbReference type="InterPro" id="IPR010663">
    <property type="entry name" value="Znf_FPG/IleRS"/>
</dbReference>
<dbReference type="Pfam" id="PF06831">
    <property type="entry name" value="H2TH"/>
    <property type="match status" value="1"/>
</dbReference>
<dbReference type="PANTHER" id="PTHR22993:SF9">
    <property type="entry name" value="FORMAMIDOPYRIMIDINE-DNA GLYCOSYLASE"/>
    <property type="match status" value="1"/>
</dbReference>
<keyword evidence="9 15" id="KW-0238">DNA-binding</keyword>
<evidence type="ECO:0000256" key="9">
    <source>
        <dbReference type="ARBA" id="ARBA00023125"/>
    </source>
</evidence>
<evidence type="ECO:0000256" key="5">
    <source>
        <dbReference type="ARBA" id="ARBA00022763"/>
    </source>
</evidence>
<dbReference type="SMART" id="SM01232">
    <property type="entry name" value="H2TH"/>
    <property type="match status" value="1"/>
</dbReference>
<dbReference type="NCBIfam" id="NF002211">
    <property type="entry name" value="PRK01103.1"/>
    <property type="match status" value="1"/>
</dbReference>
<keyword evidence="5 15" id="KW-0227">DNA damage</keyword>
<dbReference type="InterPro" id="IPR020629">
    <property type="entry name" value="FPG_Glyclase"/>
</dbReference>
<dbReference type="Gene3D" id="1.10.8.50">
    <property type="match status" value="1"/>
</dbReference>
<dbReference type="GO" id="GO:0006979">
    <property type="term" value="P:response to oxidative stress"/>
    <property type="evidence" value="ECO:0007669"/>
    <property type="project" value="UniProtKB-ARBA"/>
</dbReference>
<dbReference type="GO" id="GO:0006284">
    <property type="term" value="P:base-excision repair"/>
    <property type="evidence" value="ECO:0007669"/>
    <property type="project" value="InterPro"/>
</dbReference>
<accession>A0A1N6YAL9</accession>
<feature type="binding site" evidence="15">
    <location>
        <position position="112"/>
    </location>
    <ligand>
        <name>DNA</name>
        <dbReference type="ChEBI" id="CHEBI:16991"/>
    </ligand>
</feature>
<dbReference type="CDD" id="cd08966">
    <property type="entry name" value="EcFpg-like_N"/>
    <property type="match status" value="1"/>
</dbReference>
<evidence type="ECO:0000256" key="11">
    <source>
        <dbReference type="ARBA" id="ARBA00023239"/>
    </source>
</evidence>
<evidence type="ECO:0000256" key="4">
    <source>
        <dbReference type="ARBA" id="ARBA00022723"/>
    </source>
</evidence>
<keyword evidence="10 15" id="KW-0234">DNA repair</keyword>
<evidence type="ECO:0000256" key="7">
    <source>
        <dbReference type="ARBA" id="ARBA00022801"/>
    </source>
</evidence>
<protein>
    <recommendedName>
        <fullName evidence="15">Formamidopyrimidine-DNA glycosylase</fullName>
        <shortName evidence="15">Fapy-DNA glycosylase</shortName>
        <ecNumber evidence="15">3.2.2.23</ecNumber>
    </recommendedName>
    <alternativeName>
        <fullName evidence="15">DNA-(apurinic or apyrimidinic site) lyase MutM</fullName>
        <shortName evidence="15">AP lyase MutM</shortName>
        <ecNumber evidence="15">4.2.99.18</ecNumber>
    </alternativeName>
</protein>
<evidence type="ECO:0000256" key="3">
    <source>
        <dbReference type="ARBA" id="ARBA00011245"/>
    </source>
</evidence>
<evidence type="ECO:0000256" key="8">
    <source>
        <dbReference type="ARBA" id="ARBA00022833"/>
    </source>
</evidence>
<evidence type="ECO:0000259" key="17">
    <source>
        <dbReference type="PROSITE" id="PS51066"/>
    </source>
</evidence>
<dbReference type="GO" id="GO:0140078">
    <property type="term" value="F:class I DNA-(apurinic or apyrimidinic site) endonuclease activity"/>
    <property type="evidence" value="ECO:0007669"/>
    <property type="project" value="UniProtKB-EC"/>
</dbReference>
<dbReference type="Gene3D" id="3.20.190.10">
    <property type="entry name" value="MutM-like, N-terminal"/>
    <property type="match status" value="1"/>
</dbReference>
<dbReference type="Pfam" id="PF01149">
    <property type="entry name" value="Fapy_DNA_glyco"/>
    <property type="match status" value="1"/>
</dbReference>
<keyword evidence="4 15" id="KW-0479">Metal-binding</keyword>